<dbReference type="VEuPathDB" id="VectorBase:GAUT036209"/>
<sequence length="123" mass="14123">MVLKELIEEIPQVELIEELIEEIPQVGVRDELIEELTDEITGKQTPINAQSGTIYSFDTSSITSSNIYEEPSTSARASRKCIQPKIQKYKEVQIFSVSRPTTWMRVREWEGPAVQDDNMFRST</sequence>
<evidence type="ECO:0000313" key="2">
    <source>
        <dbReference type="Proteomes" id="UP000078200"/>
    </source>
</evidence>
<organism evidence="1 2">
    <name type="scientific">Glossina austeni</name>
    <name type="common">Savannah tsetse fly</name>
    <dbReference type="NCBI Taxonomy" id="7395"/>
    <lineage>
        <taxon>Eukaryota</taxon>
        <taxon>Metazoa</taxon>
        <taxon>Ecdysozoa</taxon>
        <taxon>Arthropoda</taxon>
        <taxon>Hexapoda</taxon>
        <taxon>Insecta</taxon>
        <taxon>Pterygota</taxon>
        <taxon>Neoptera</taxon>
        <taxon>Endopterygota</taxon>
        <taxon>Diptera</taxon>
        <taxon>Brachycera</taxon>
        <taxon>Muscomorpha</taxon>
        <taxon>Hippoboscoidea</taxon>
        <taxon>Glossinidae</taxon>
        <taxon>Glossina</taxon>
    </lineage>
</organism>
<evidence type="ECO:0000313" key="1">
    <source>
        <dbReference type="EnsemblMetazoa" id="GAUT036209-PA"/>
    </source>
</evidence>
<name>A0A1A9VG84_GLOAU</name>
<dbReference type="EnsemblMetazoa" id="GAUT036209-RA">
    <property type="protein sequence ID" value="GAUT036209-PA"/>
    <property type="gene ID" value="GAUT036209"/>
</dbReference>
<dbReference type="AlphaFoldDB" id="A0A1A9VG84"/>
<reference evidence="1" key="1">
    <citation type="submission" date="2020-05" db="UniProtKB">
        <authorList>
            <consortium name="EnsemblMetazoa"/>
        </authorList>
    </citation>
    <scope>IDENTIFICATION</scope>
    <source>
        <strain evidence="1">TTRI</strain>
    </source>
</reference>
<proteinExistence type="predicted"/>
<keyword evidence="2" id="KW-1185">Reference proteome</keyword>
<dbReference type="Proteomes" id="UP000078200">
    <property type="component" value="Unassembled WGS sequence"/>
</dbReference>
<protein>
    <submittedName>
        <fullName evidence="1">Uncharacterized protein</fullName>
    </submittedName>
</protein>
<accession>A0A1A9VG84</accession>